<dbReference type="EMBL" id="JBIGHY010000007">
    <property type="protein sequence ID" value="MFG6415875.1"/>
    <property type="molecule type" value="Genomic_DNA"/>
</dbReference>
<dbReference type="PROSITE" id="PS51257">
    <property type="entry name" value="PROKAR_LIPOPROTEIN"/>
    <property type="match status" value="1"/>
</dbReference>
<sequence length="143" mass="15168">MLARLATALALCLTTPLTATLACAKSPVEDAELVAVTEPVMASEPAQQRMRQRIKAFEAGSHAGQPQMLRLQDDRGQPVYLVLSMCCDQFNPLYDAQGRYICAPSGGFAGGGDGRCPAWARRLKAGVVLAQQEPANPASAPAR</sequence>
<feature type="signal peptide" evidence="1">
    <location>
        <begin position="1"/>
        <end position="24"/>
    </location>
</feature>
<keyword evidence="4" id="KW-1185">Reference proteome</keyword>
<evidence type="ECO:0000313" key="3">
    <source>
        <dbReference type="EMBL" id="MFG6415875.1"/>
    </source>
</evidence>
<organism evidence="3 4">
    <name type="scientific">Pelomonas dachongensis</name>
    <dbReference type="NCBI Taxonomy" id="3299029"/>
    <lineage>
        <taxon>Bacteria</taxon>
        <taxon>Pseudomonadati</taxon>
        <taxon>Pseudomonadota</taxon>
        <taxon>Betaproteobacteria</taxon>
        <taxon>Burkholderiales</taxon>
        <taxon>Sphaerotilaceae</taxon>
        <taxon>Roseateles</taxon>
    </lineage>
</organism>
<dbReference type="Proteomes" id="UP001606300">
    <property type="component" value="Unassembled WGS sequence"/>
</dbReference>
<gene>
    <name evidence="3" type="ORF">ACG02S_18435</name>
</gene>
<dbReference type="InterPro" id="IPR054243">
    <property type="entry name" value="DUF6970"/>
</dbReference>
<keyword evidence="1" id="KW-0732">Signal</keyword>
<reference evidence="3 4" key="1">
    <citation type="submission" date="2024-09" db="EMBL/GenBank/DDBJ databases">
        <title>Novel species of the genus Pelomonas and Roseateles isolated from streams.</title>
        <authorList>
            <person name="Lu H."/>
        </authorList>
    </citation>
    <scope>NUCLEOTIDE SEQUENCE [LARGE SCALE GENOMIC DNA]</scope>
    <source>
        <strain evidence="3 4">DC23W</strain>
    </source>
</reference>
<dbReference type="Pfam" id="PF22311">
    <property type="entry name" value="DUF6970"/>
    <property type="match status" value="1"/>
</dbReference>
<proteinExistence type="predicted"/>
<feature type="chain" id="PRO_5045930864" evidence="1">
    <location>
        <begin position="25"/>
        <end position="143"/>
    </location>
</feature>
<dbReference type="RefSeq" id="WP_394471944.1">
    <property type="nucleotide sequence ID" value="NZ_JBIGHY010000007.1"/>
</dbReference>
<evidence type="ECO:0000313" key="4">
    <source>
        <dbReference type="Proteomes" id="UP001606300"/>
    </source>
</evidence>
<evidence type="ECO:0000256" key="1">
    <source>
        <dbReference type="SAM" id="SignalP"/>
    </source>
</evidence>
<evidence type="ECO:0000259" key="2">
    <source>
        <dbReference type="Pfam" id="PF22311"/>
    </source>
</evidence>
<comment type="caution">
    <text evidence="3">The sequence shown here is derived from an EMBL/GenBank/DDBJ whole genome shotgun (WGS) entry which is preliminary data.</text>
</comment>
<accession>A0ABW7EQV4</accession>
<feature type="domain" description="DUF6970" evidence="2">
    <location>
        <begin position="75"/>
        <end position="122"/>
    </location>
</feature>
<name>A0ABW7EQV4_9BURK</name>
<protein>
    <submittedName>
        <fullName evidence="3">DUF6970 domain-containing protein</fullName>
    </submittedName>
</protein>